<keyword evidence="1" id="KW-1185">Reference proteome</keyword>
<dbReference type="GeneID" id="113212266"/>
<dbReference type="AlphaFoldDB" id="A0A9C6X3W3"/>
<sequence>MLRATTTRLKKLSQEQVRWQIVSENCCGSTSQESLSSHRDFLKRAKRSYLVNNKDDNVKIIFNTASDWGASLLISELKHNYDLLEDTLQEREKCTCNFSKMFGMGVCHHVFYHRLQQGQDVLNKTDYQSGG</sequence>
<dbReference type="Proteomes" id="UP000504606">
    <property type="component" value="Unplaced"/>
</dbReference>
<reference evidence="2" key="1">
    <citation type="submission" date="2025-08" db="UniProtKB">
        <authorList>
            <consortium name="RefSeq"/>
        </authorList>
    </citation>
    <scope>IDENTIFICATION</scope>
    <source>
        <tissue evidence="2">Whole organism</tissue>
    </source>
</reference>
<protein>
    <submittedName>
        <fullName evidence="2">Uncharacterized protein LOC113212266 isoform X2</fullName>
    </submittedName>
</protein>
<evidence type="ECO:0000313" key="1">
    <source>
        <dbReference type="Proteomes" id="UP000504606"/>
    </source>
</evidence>
<accession>A0A9C6X3W3</accession>
<evidence type="ECO:0000313" key="2">
    <source>
        <dbReference type="RefSeq" id="XP_052128686.1"/>
    </source>
</evidence>
<organism evidence="1 2">
    <name type="scientific">Frankliniella occidentalis</name>
    <name type="common">Western flower thrips</name>
    <name type="synonym">Euthrips occidentalis</name>
    <dbReference type="NCBI Taxonomy" id="133901"/>
    <lineage>
        <taxon>Eukaryota</taxon>
        <taxon>Metazoa</taxon>
        <taxon>Ecdysozoa</taxon>
        <taxon>Arthropoda</taxon>
        <taxon>Hexapoda</taxon>
        <taxon>Insecta</taxon>
        <taxon>Pterygota</taxon>
        <taxon>Neoptera</taxon>
        <taxon>Paraneoptera</taxon>
        <taxon>Thysanoptera</taxon>
        <taxon>Terebrantia</taxon>
        <taxon>Thripoidea</taxon>
        <taxon>Thripidae</taxon>
        <taxon>Frankliniella</taxon>
    </lineage>
</organism>
<dbReference type="RefSeq" id="XP_052128686.1">
    <property type="nucleotide sequence ID" value="XM_052272726.1"/>
</dbReference>
<proteinExistence type="predicted"/>
<gene>
    <name evidence="2" type="primary">LOC113212266</name>
</gene>
<name>A0A9C6X3W3_FRAOC</name>